<protein>
    <submittedName>
        <fullName evidence="1">Uncharacterized protein</fullName>
    </submittedName>
</protein>
<organism evidence="1 2">
    <name type="scientific">Porphyridium purpureum</name>
    <name type="common">Red alga</name>
    <name type="synonym">Porphyridium cruentum</name>
    <dbReference type="NCBI Taxonomy" id="35688"/>
    <lineage>
        <taxon>Eukaryota</taxon>
        <taxon>Rhodophyta</taxon>
        <taxon>Bangiophyceae</taxon>
        <taxon>Porphyridiales</taxon>
        <taxon>Porphyridiaceae</taxon>
        <taxon>Porphyridium</taxon>
    </lineage>
</organism>
<keyword evidence="2" id="KW-1185">Reference proteome</keyword>
<evidence type="ECO:0000313" key="2">
    <source>
        <dbReference type="Proteomes" id="UP000324585"/>
    </source>
</evidence>
<reference evidence="2" key="1">
    <citation type="journal article" date="2019" name="Nat. Commun.">
        <title>Expansion of phycobilisome linker gene families in mesophilic red algae.</title>
        <authorList>
            <person name="Lee J."/>
            <person name="Kim D."/>
            <person name="Bhattacharya D."/>
            <person name="Yoon H.S."/>
        </authorList>
    </citation>
    <scope>NUCLEOTIDE SEQUENCE [LARGE SCALE GENOMIC DNA]</scope>
    <source>
        <strain evidence="2">CCMP 1328</strain>
    </source>
</reference>
<dbReference type="AlphaFoldDB" id="A0A5J4YZM8"/>
<name>A0A5J4YZM8_PORPP</name>
<proteinExistence type="predicted"/>
<dbReference type="Proteomes" id="UP000324585">
    <property type="component" value="Unassembled WGS sequence"/>
</dbReference>
<evidence type="ECO:0000313" key="1">
    <source>
        <dbReference type="EMBL" id="KAA8496786.1"/>
    </source>
</evidence>
<comment type="caution">
    <text evidence="1">The sequence shown here is derived from an EMBL/GenBank/DDBJ whole genome shotgun (WGS) entry which is preliminary data.</text>
</comment>
<dbReference type="EMBL" id="VRMN01000002">
    <property type="protein sequence ID" value="KAA8496786.1"/>
    <property type="molecule type" value="Genomic_DNA"/>
</dbReference>
<gene>
    <name evidence="1" type="ORF">FVE85_0515</name>
</gene>
<sequence>MFDNAPRPCPWHAGFSWGLYDPHGLEFTELSCRSGFESTQGGPVLGANVTVDPNVSAGISTFAARAEDVEDKAGRLAQHDFQSSKDDPILWLCYADSCIIRMVDAMDSLILDFFKLEDEAVADDGTVEDEAVADDSTLEARSLTG</sequence>
<accession>A0A5J4YZM8</accession>